<dbReference type="EMBL" id="MKHE01000010">
    <property type="protein sequence ID" value="OWK11178.1"/>
    <property type="molecule type" value="Genomic_DNA"/>
</dbReference>
<sequence length="275" mass="29625">MSIRLKLEKDRGTSPHVTMRPGSVWNRFWSTGGTLHAWFTRSSKKGETSDFNLHLQCSLRTAPVWARTRPPIHAVGRGEPTPYPGSPGLSGGIVPGPAPWGTRLAGQHPPLRAHGLRQPEQAVWRTHAADTGSYCSQAFLTLGAAVGTEEVLGQAKDPMPGDTPGRPAATAVTLQRLEALEGDPLGARHELQQPGPPLLVEGLHRLPEPPDHIAVGPAVLQPRVGLPVVQVNLVQAADDQLRGMKVGHFLDTQRDAPPRLPGRRRVAADVTFPHN</sequence>
<keyword evidence="2" id="KW-1185">Reference proteome</keyword>
<evidence type="ECO:0000313" key="1">
    <source>
        <dbReference type="EMBL" id="OWK11178.1"/>
    </source>
</evidence>
<dbReference type="OrthoDB" id="10670757at2759"/>
<name>A0A212CYV4_CEREH</name>
<evidence type="ECO:0000313" key="2">
    <source>
        <dbReference type="Proteomes" id="UP000242450"/>
    </source>
</evidence>
<comment type="caution">
    <text evidence="1">The sequence shown here is derived from an EMBL/GenBank/DDBJ whole genome shotgun (WGS) entry which is preliminary data.</text>
</comment>
<gene>
    <name evidence="1" type="ORF">Celaphus_00007304</name>
</gene>
<dbReference type="AlphaFoldDB" id="A0A212CYV4"/>
<accession>A0A212CYV4</accession>
<proteinExistence type="predicted"/>
<organism evidence="1 2">
    <name type="scientific">Cervus elaphus hippelaphus</name>
    <name type="common">European red deer</name>
    <dbReference type="NCBI Taxonomy" id="46360"/>
    <lineage>
        <taxon>Eukaryota</taxon>
        <taxon>Metazoa</taxon>
        <taxon>Chordata</taxon>
        <taxon>Craniata</taxon>
        <taxon>Vertebrata</taxon>
        <taxon>Euteleostomi</taxon>
        <taxon>Mammalia</taxon>
        <taxon>Eutheria</taxon>
        <taxon>Laurasiatheria</taxon>
        <taxon>Artiodactyla</taxon>
        <taxon>Ruminantia</taxon>
        <taxon>Pecora</taxon>
        <taxon>Cervidae</taxon>
        <taxon>Cervinae</taxon>
        <taxon>Cervus</taxon>
    </lineage>
</organism>
<protein>
    <submittedName>
        <fullName evidence="1">Uncharacterized protein</fullName>
    </submittedName>
</protein>
<reference evidence="1 2" key="1">
    <citation type="journal article" date="2018" name="Mol. Genet. Genomics">
        <title>The red deer Cervus elaphus genome CerEla1.0: sequencing, annotating, genes, and chromosomes.</title>
        <authorList>
            <person name="Bana N.A."/>
            <person name="Nyiri A."/>
            <person name="Nagy J."/>
            <person name="Frank K."/>
            <person name="Nagy T."/>
            <person name="Steger V."/>
            <person name="Schiller M."/>
            <person name="Lakatos P."/>
            <person name="Sugar L."/>
            <person name="Horn P."/>
            <person name="Barta E."/>
            <person name="Orosz L."/>
        </authorList>
    </citation>
    <scope>NUCLEOTIDE SEQUENCE [LARGE SCALE GENOMIC DNA]</scope>
    <source>
        <strain evidence="1">Hungarian</strain>
    </source>
</reference>
<dbReference type="Proteomes" id="UP000242450">
    <property type="component" value="Chromosome 10"/>
</dbReference>